<dbReference type="PANTHER" id="PTHR11487:SF0">
    <property type="entry name" value="S-ACYL FATTY ACID SYNTHASE THIOESTERASE, MEDIUM CHAIN"/>
    <property type="match status" value="1"/>
</dbReference>
<dbReference type="InterPro" id="IPR012223">
    <property type="entry name" value="TEII"/>
</dbReference>
<proteinExistence type="inferred from homology"/>
<feature type="domain" description="Thioesterase" evidence="3">
    <location>
        <begin position="39"/>
        <end position="263"/>
    </location>
</feature>
<reference evidence="4 5" key="1">
    <citation type="submission" date="2023-05" db="EMBL/GenBank/DDBJ databases">
        <title>Draft genome sequence of Streptomyces sp. B-S-A6 isolated from a cave soil in Thailand.</title>
        <authorList>
            <person name="Chamroensaksri N."/>
            <person name="Muangham S."/>
        </authorList>
    </citation>
    <scope>NUCLEOTIDE SEQUENCE [LARGE SCALE GENOMIC DNA]</scope>
    <source>
        <strain evidence="4 5">B-S-A6</strain>
    </source>
</reference>
<dbReference type="Proteomes" id="UP001223978">
    <property type="component" value="Unassembled WGS sequence"/>
</dbReference>
<accession>A0ABT6SJ35</accession>
<evidence type="ECO:0000313" key="5">
    <source>
        <dbReference type="Proteomes" id="UP001223978"/>
    </source>
</evidence>
<name>A0ABT6SJ35_9ACTN</name>
<dbReference type="PANTHER" id="PTHR11487">
    <property type="entry name" value="THIOESTERASE"/>
    <property type="match status" value="1"/>
</dbReference>
<evidence type="ECO:0000256" key="1">
    <source>
        <dbReference type="ARBA" id="ARBA00007169"/>
    </source>
</evidence>
<evidence type="ECO:0000313" key="4">
    <source>
        <dbReference type="EMBL" id="MDI3408212.1"/>
    </source>
</evidence>
<organism evidence="4 5">
    <name type="scientific">Streptomyces cavernicola</name>
    <dbReference type="NCBI Taxonomy" id="3043613"/>
    <lineage>
        <taxon>Bacteria</taxon>
        <taxon>Bacillati</taxon>
        <taxon>Actinomycetota</taxon>
        <taxon>Actinomycetes</taxon>
        <taxon>Kitasatosporales</taxon>
        <taxon>Streptomycetaceae</taxon>
        <taxon>Streptomyces</taxon>
    </lineage>
</organism>
<dbReference type="InterPro" id="IPR029058">
    <property type="entry name" value="AB_hydrolase_fold"/>
</dbReference>
<feature type="compositionally biased region" description="Basic and acidic residues" evidence="2">
    <location>
        <begin position="1"/>
        <end position="11"/>
    </location>
</feature>
<comment type="caution">
    <text evidence="4">The sequence shown here is derived from an EMBL/GenBank/DDBJ whole genome shotgun (WGS) entry which is preliminary data.</text>
</comment>
<dbReference type="InterPro" id="IPR001031">
    <property type="entry name" value="Thioesterase"/>
</dbReference>
<keyword evidence="5" id="KW-1185">Reference proteome</keyword>
<dbReference type="EMBL" id="JASCIQ010000042">
    <property type="protein sequence ID" value="MDI3408212.1"/>
    <property type="molecule type" value="Genomic_DNA"/>
</dbReference>
<evidence type="ECO:0000259" key="3">
    <source>
        <dbReference type="Pfam" id="PF00975"/>
    </source>
</evidence>
<sequence>MRKTSHADRTAARTASPAPRADAHGAVTVPRPAPEAAARLFLFHHAGGSQLLYRGWERAFPADWELCLVDAPGRGRLLGRPLIGTCDQLVDFFRAELEPWTDRPFAFFGHSMGALVAYELTRRLVREGRPLPSWIGLSACGAPGTARSSRDRHAWTDGQLRDWLGSVGGTPAKVLDDERLWRLFGPIFRNDFALVDTWRPDPGTTPLPVPLSAFGGTEDELVGRARLAAWAAHSQEFRGLHMMSGGHFYLRHHGRSIARHIIAAMTAPA</sequence>
<dbReference type="SUPFAM" id="SSF53474">
    <property type="entry name" value="alpha/beta-Hydrolases"/>
    <property type="match status" value="1"/>
</dbReference>
<dbReference type="Gene3D" id="3.40.50.1820">
    <property type="entry name" value="alpha/beta hydrolase"/>
    <property type="match status" value="1"/>
</dbReference>
<evidence type="ECO:0000256" key="2">
    <source>
        <dbReference type="SAM" id="MobiDB-lite"/>
    </source>
</evidence>
<dbReference type="RefSeq" id="WP_282546121.1">
    <property type="nucleotide sequence ID" value="NZ_JASCIQ010000042.1"/>
</dbReference>
<comment type="similarity">
    <text evidence="1">Belongs to the thioesterase family.</text>
</comment>
<dbReference type="Pfam" id="PF00975">
    <property type="entry name" value="Thioesterase"/>
    <property type="match status" value="1"/>
</dbReference>
<protein>
    <submittedName>
        <fullName evidence="4">Thioesterase domain-containing protein</fullName>
    </submittedName>
</protein>
<feature type="region of interest" description="Disordered" evidence="2">
    <location>
        <begin position="1"/>
        <end position="26"/>
    </location>
</feature>
<gene>
    <name evidence="4" type="ORF">QIS96_30890</name>
</gene>